<dbReference type="InterPro" id="IPR023148">
    <property type="entry name" value="tRNA_m1G_MeTrfase_C_sf"/>
</dbReference>
<dbReference type="GO" id="GO:0005829">
    <property type="term" value="C:cytosol"/>
    <property type="evidence" value="ECO:0007669"/>
    <property type="project" value="TreeGrafter"/>
</dbReference>
<keyword evidence="7 15" id="KW-0963">Cytoplasm</keyword>
<dbReference type="InterPro" id="IPR029026">
    <property type="entry name" value="tRNA_m1G_MTases_N"/>
</dbReference>
<evidence type="ECO:0000256" key="17">
    <source>
        <dbReference type="RuleBase" id="RU003464"/>
    </source>
</evidence>
<keyword evidence="9 15" id="KW-0808">Transferase</keyword>
<dbReference type="EMBL" id="NJIH01000002">
    <property type="protein sequence ID" value="OWT65720.1"/>
    <property type="molecule type" value="Genomic_DNA"/>
</dbReference>
<evidence type="ECO:0000256" key="14">
    <source>
        <dbReference type="ARBA" id="ARBA00047783"/>
    </source>
</evidence>
<keyword evidence="11 15" id="KW-0819">tRNA processing</keyword>
<evidence type="ECO:0000256" key="16">
    <source>
        <dbReference type="PIRSR" id="PIRSR000386-1"/>
    </source>
</evidence>
<protein>
    <recommendedName>
        <fullName evidence="6 15">tRNA (guanine-N(1)-)-methyltransferase</fullName>
        <ecNumber evidence="5 15">2.1.1.228</ecNumber>
    </recommendedName>
    <alternativeName>
        <fullName evidence="12 15">M1G-methyltransferase</fullName>
    </alternativeName>
    <alternativeName>
        <fullName evidence="13 15">tRNA [GM37] methyltransferase</fullName>
    </alternativeName>
</protein>
<dbReference type="PIRSF" id="PIRSF000386">
    <property type="entry name" value="tRNA_mtase"/>
    <property type="match status" value="1"/>
</dbReference>
<evidence type="ECO:0000256" key="9">
    <source>
        <dbReference type="ARBA" id="ARBA00022679"/>
    </source>
</evidence>
<evidence type="ECO:0000256" key="12">
    <source>
        <dbReference type="ARBA" id="ARBA00029736"/>
    </source>
</evidence>
<dbReference type="InterPro" id="IPR029028">
    <property type="entry name" value="Alpha/beta_knot_MTases"/>
</dbReference>
<dbReference type="OrthoDB" id="9807416at2"/>
<evidence type="ECO:0000256" key="13">
    <source>
        <dbReference type="ARBA" id="ARBA00033392"/>
    </source>
</evidence>
<dbReference type="Gene3D" id="1.10.1270.20">
    <property type="entry name" value="tRNA(m1g37)methyltransferase, domain 2"/>
    <property type="match status" value="1"/>
</dbReference>
<feature type="binding site" evidence="15 16">
    <location>
        <position position="113"/>
    </location>
    <ligand>
        <name>S-adenosyl-L-methionine</name>
        <dbReference type="ChEBI" id="CHEBI:59789"/>
    </ligand>
</feature>
<dbReference type="HAMAP" id="MF_00605">
    <property type="entry name" value="TrmD"/>
    <property type="match status" value="1"/>
</dbReference>
<evidence type="ECO:0000256" key="5">
    <source>
        <dbReference type="ARBA" id="ARBA00012807"/>
    </source>
</evidence>
<evidence type="ECO:0000256" key="4">
    <source>
        <dbReference type="ARBA" id="ARBA00011738"/>
    </source>
</evidence>
<dbReference type="Proteomes" id="UP000214603">
    <property type="component" value="Unassembled WGS sequence"/>
</dbReference>
<evidence type="ECO:0000256" key="3">
    <source>
        <dbReference type="ARBA" id="ARBA00007630"/>
    </source>
</evidence>
<comment type="subunit">
    <text evidence="4 15 17">Homodimer.</text>
</comment>
<dbReference type="RefSeq" id="WP_088601870.1">
    <property type="nucleotide sequence ID" value="NZ_NJIH01000002.1"/>
</dbReference>
<comment type="function">
    <text evidence="1 15 17">Specifically methylates guanosine-37 in various tRNAs.</text>
</comment>
<dbReference type="GO" id="GO:0052906">
    <property type="term" value="F:tRNA (guanine(37)-N1)-methyltransferase activity"/>
    <property type="evidence" value="ECO:0007669"/>
    <property type="project" value="UniProtKB-UniRule"/>
</dbReference>
<comment type="caution">
    <text evidence="19">The sequence shown here is derived from an EMBL/GenBank/DDBJ whole genome shotgun (WGS) entry which is preliminary data.</text>
</comment>
<dbReference type="NCBIfam" id="NF000648">
    <property type="entry name" value="PRK00026.1"/>
    <property type="match status" value="1"/>
</dbReference>
<keyword evidence="8 15" id="KW-0489">Methyltransferase</keyword>
<reference evidence="20" key="1">
    <citation type="submission" date="2017-06" db="EMBL/GenBank/DDBJ databases">
        <title>Herbaspirillum phytohormonus sp. nov., isolated from the root nodule of Robinia pseudoacacia in lead-zinc mine.</title>
        <authorList>
            <person name="Fan M."/>
            <person name="Lin Y."/>
        </authorList>
    </citation>
    <scope>NUCLEOTIDE SEQUENCE [LARGE SCALE GENOMIC DNA]</scope>
    <source>
        <strain evidence="20">SC-089</strain>
    </source>
</reference>
<dbReference type="PANTHER" id="PTHR46417">
    <property type="entry name" value="TRNA (GUANINE-N(1)-)-METHYLTRANSFERASE"/>
    <property type="match status" value="1"/>
</dbReference>
<sequence length="257" mass="28450">MRFDIVTLFPDMFHTVRDLGITGRAHKQGLWELVLWNPRAYARDVHRTVDDRPYGGGPGMVMMAGPLEQAVHDAQAQRGAQGAVMLMSPTGRRFDQAMAQRLLQEGGATLVCGRYEGVDQRFIDRCVTEEVSMGDFVLSGGEIPALAIIDAAVRLLPGALHDAESAVQDSFNLALSGLLDSPHYTRPEVYEGEAVPPELLSGHHAHIALWRRRQSLRLTLSRRPDLVAQARSQGLLSREDERFLAQLADMPQASSRF</sequence>
<evidence type="ECO:0000256" key="8">
    <source>
        <dbReference type="ARBA" id="ARBA00022603"/>
    </source>
</evidence>
<dbReference type="NCBIfam" id="TIGR00088">
    <property type="entry name" value="trmD"/>
    <property type="match status" value="1"/>
</dbReference>
<evidence type="ECO:0000256" key="7">
    <source>
        <dbReference type="ARBA" id="ARBA00022490"/>
    </source>
</evidence>
<evidence type="ECO:0000256" key="2">
    <source>
        <dbReference type="ARBA" id="ARBA00004496"/>
    </source>
</evidence>
<evidence type="ECO:0000256" key="10">
    <source>
        <dbReference type="ARBA" id="ARBA00022691"/>
    </source>
</evidence>
<dbReference type="EC" id="2.1.1.228" evidence="5 15"/>
<feature type="binding site" evidence="15 16">
    <location>
        <begin position="133"/>
        <end position="138"/>
    </location>
    <ligand>
        <name>S-adenosyl-L-methionine</name>
        <dbReference type="ChEBI" id="CHEBI:59789"/>
    </ligand>
</feature>
<dbReference type="Pfam" id="PF01746">
    <property type="entry name" value="tRNA_m1G_MT"/>
    <property type="match status" value="1"/>
</dbReference>
<evidence type="ECO:0000313" key="20">
    <source>
        <dbReference type="Proteomes" id="UP000214603"/>
    </source>
</evidence>
<evidence type="ECO:0000256" key="6">
    <source>
        <dbReference type="ARBA" id="ARBA00014679"/>
    </source>
</evidence>
<evidence type="ECO:0000256" key="15">
    <source>
        <dbReference type="HAMAP-Rule" id="MF_00605"/>
    </source>
</evidence>
<dbReference type="InterPro" id="IPR016009">
    <property type="entry name" value="tRNA_MeTrfase_TRMD/TRM10"/>
</dbReference>
<keyword evidence="20" id="KW-1185">Reference proteome</keyword>
<dbReference type="CDD" id="cd18080">
    <property type="entry name" value="TrmD-like"/>
    <property type="match status" value="1"/>
</dbReference>
<comment type="catalytic activity">
    <reaction evidence="14 15 17">
        <text>guanosine(37) in tRNA + S-adenosyl-L-methionine = N(1)-methylguanosine(37) in tRNA + S-adenosyl-L-homocysteine + H(+)</text>
        <dbReference type="Rhea" id="RHEA:36899"/>
        <dbReference type="Rhea" id="RHEA-COMP:10145"/>
        <dbReference type="Rhea" id="RHEA-COMP:10147"/>
        <dbReference type="ChEBI" id="CHEBI:15378"/>
        <dbReference type="ChEBI" id="CHEBI:57856"/>
        <dbReference type="ChEBI" id="CHEBI:59789"/>
        <dbReference type="ChEBI" id="CHEBI:73542"/>
        <dbReference type="ChEBI" id="CHEBI:74269"/>
        <dbReference type="EC" id="2.1.1.228"/>
    </reaction>
</comment>
<dbReference type="FunFam" id="3.40.1280.10:FF:000001">
    <property type="entry name" value="tRNA (guanine-N(1)-)-methyltransferase"/>
    <property type="match status" value="1"/>
</dbReference>
<dbReference type="Gene3D" id="3.40.1280.10">
    <property type="match status" value="1"/>
</dbReference>
<proteinExistence type="inferred from homology"/>
<evidence type="ECO:0000259" key="18">
    <source>
        <dbReference type="Pfam" id="PF01746"/>
    </source>
</evidence>
<comment type="subcellular location">
    <subcellularLocation>
        <location evidence="2 15 17">Cytoplasm</location>
    </subcellularLocation>
</comment>
<dbReference type="SUPFAM" id="SSF75217">
    <property type="entry name" value="alpha/beta knot"/>
    <property type="match status" value="1"/>
</dbReference>
<evidence type="ECO:0000313" key="19">
    <source>
        <dbReference type="EMBL" id="OWT65720.1"/>
    </source>
</evidence>
<dbReference type="PANTHER" id="PTHR46417:SF1">
    <property type="entry name" value="TRNA (GUANINE-N(1)-)-METHYLTRANSFERASE"/>
    <property type="match status" value="1"/>
</dbReference>
<feature type="domain" description="tRNA methyltransferase TRMD/TRM10-type" evidence="18">
    <location>
        <begin position="1"/>
        <end position="228"/>
    </location>
</feature>
<dbReference type="InterPro" id="IPR002649">
    <property type="entry name" value="tRNA_m1G_MeTrfase_TrmD"/>
</dbReference>
<dbReference type="GO" id="GO:0002939">
    <property type="term" value="P:tRNA N1-guanine methylation"/>
    <property type="evidence" value="ECO:0007669"/>
    <property type="project" value="TreeGrafter"/>
</dbReference>
<evidence type="ECO:0000256" key="1">
    <source>
        <dbReference type="ARBA" id="ARBA00002634"/>
    </source>
</evidence>
<comment type="similarity">
    <text evidence="3 15 17">Belongs to the RNA methyltransferase TrmD family.</text>
</comment>
<dbReference type="AlphaFoldDB" id="A0A225N0X6"/>
<accession>A0A225N0X6</accession>
<name>A0A225N0X6_9BURK</name>
<gene>
    <name evidence="15" type="primary">trmD</name>
    <name evidence="19" type="ORF">CEY11_03030</name>
</gene>
<keyword evidence="10 15" id="KW-0949">S-adenosyl-L-methionine</keyword>
<evidence type="ECO:0000256" key="11">
    <source>
        <dbReference type="ARBA" id="ARBA00022694"/>
    </source>
</evidence>
<organism evidence="19 20">
    <name type="scientific">Candidimonas nitroreducens</name>
    <dbReference type="NCBI Taxonomy" id="683354"/>
    <lineage>
        <taxon>Bacteria</taxon>
        <taxon>Pseudomonadati</taxon>
        <taxon>Pseudomonadota</taxon>
        <taxon>Betaproteobacteria</taxon>
        <taxon>Burkholderiales</taxon>
        <taxon>Alcaligenaceae</taxon>
        <taxon>Candidimonas</taxon>
    </lineage>
</organism>